<evidence type="ECO:0000313" key="8">
    <source>
        <dbReference type="Proteomes" id="UP001153069"/>
    </source>
</evidence>
<feature type="signal peptide" evidence="5">
    <location>
        <begin position="1"/>
        <end position="28"/>
    </location>
</feature>
<comment type="caution">
    <text evidence="7">The sequence shown here is derived from an EMBL/GenBank/DDBJ whole genome shotgun (WGS) entry which is preliminary data.</text>
</comment>
<reference evidence="7" key="1">
    <citation type="submission" date="2020-06" db="EMBL/GenBank/DDBJ databases">
        <authorList>
            <consortium name="Plant Systems Biology data submission"/>
        </authorList>
    </citation>
    <scope>NUCLEOTIDE SEQUENCE</scope>
    <source>
        <strain evidence="7">D6</strain>
    </source>
</reference>
<dbReference type="EMBL" id="CAICTM010000867">
    <property type="protein sequence ID" value="CAB9517611.1"/>
    <property type="molecule type" value="Genomic_DNA"/>
</dbReference>
<keyword evidence="3" id="KW-0378">Hydrolase</keyword>
<dbReference type="OrthoDB" id="430293at2759"/>
<organism evidence="7 8">
    <name type="scientific">Seminavis robusta</name>
    <dbReference type="NCBI Taxonomy" id="568900"/>
    <lineage>
        <taxon>Eukaryota</taxon>
        <taxon>Sar</taxon>
        <taxon>Stramenopiles</taxon>
        <taxon>Ochrophyta</taxon>
        <taxon>Bacillariophyta</taxon>
        <taxon>Bacillariophyceae</taxon>
        <taxon>Bacillariophycidae</taxon>
        <taxon>Naviculales</taxon>
        <taxon>Naviculaceae</taxon>
        <taxon>Seminavis</taxon>
    </lineage>
</organism>
<keyword evidence="4" id="KW-0472">Membrane</keyword>
<sequence>MTNISNRKRLAFLFILLINVATFPFCQGLVVSPVHSSNRVPTIKSNDHSAGLSALLESRGGDNDYVVSSGQSMQSTSNLQLGMVGLAPIKLAWTTFAATIGLLVREINSLSFHQKIFCLSTFLLGFSLGRMRPFWKRYTDMNDIPSSLFGKELRGRAVSVSDGDTIRFLHQPTRFHPASLKKGEKVSELALPIRLCTIDTPETAKFGKSGQPFGNDAKEHLKSMLEEKVVRIRLLQKDQYSRGVAEVFTRSPFPFLWKRKYMDAQMLKEGLAEVYTGGGAVYGPLGKDEYLTMEENARKAKKGIWSQKNRESAAEYKKRNK</sequence>
<dbReference type="Gene3D" id="2.40.50.90">
    <property type="match status" value="1"/>
</dbReference>
<protein>
    <submittedName>
        <fullName evidence="7">Probable endonuclease LCL3</fullName>
    </submittedName>
</protein>
<evidence type="ECO:0000256" key="1">
    <source>
        <dbReference type="ARBA" id="ARBA00022722"/>
    </source>
</evidence>
<dbReference type="GO" id="GO:0004519">
    <property type="term" value="F:endonuclease activity"/>
    <property type="evidence" value="ECO:0007669"/>
    <property type="project" value="UniProtKB-KW"/>
</dbReference>
<feature type="domain" description="TNase-like" evidence="6">
    <location>
        <begin position="151"/>
        <end position="307"/>
    </location>
</feature>
<dbReference type="PROSITE" id="PS50830">
    <property type="entry name" value="TNASE_3"/>
    <property type="match status" value="1"/>
</dbReference>
<gene>
    <name evidence="7" type="ORF">SEMRO_868_G213340.1</name>
</gene>
<dbReference type="Proteomes" id="UP001153069">
    <property type="component" value="Unassembled WGS sequence"/>
</dbReference>
<dbReference type="PANTHER" id="PTHR12302:SF3">
    <property type="entry name" value="SERINE_THREONINE-PROTEIN KINASE 31"/>
    <property type="match status" value="1"/>
</dbReference>
<evidence type="ECO:0000256" key="4">
    <source>
        <dbReference type="SAM" id="Phobius"/>
    </source>
</evidence>
<feature type="chain" id="PRO_5040502748" evidence="5">
    <location>
        <begin position="29"/>
        <end position="321"/>
    </location>
</feature>
<name>A0A9N8EA41_9STRA</name>
<evidence type="ECO:0000259" key="6">
    <source>
        <dbReference type="PROSITE" id="PS50830"/>
    </source>
</evidence>
<keyword evidence="8" id="KW-1185">Reference proteome</keyword>
<keyword evidence="5" id="KW-0732">Signal</keyword>
<dbReference type="AlphaFoldDB" id="A0A9N8EA41"/>
<dbReference type="PANTHER" id="PTHR12302">
    <property type="entry name" value="EBNA2 BINDING PROTEIN P100"/>
    <property type="match status" value="1"/>
</dbReference>
<dbReference type="SUPFAM" id="SSF50199">
    <property type="entry name" value="Staphylococcal nuclease"/>
    <property type="match status" value="1"/>
</dbReference>
<proteinExistence type="predicted"/>
<dbReference type="InterPro" id="IPR035437">
    <property type="entry name" value="SNase_OB-fold_sf"/>
</dbReference>
<evidence type="ECO:0000256" key="5">
    <source>
        <dbReference type="SAM" id="SignalP"/>
    </source>
</evidence>
<dbReference type="Pfam" id="PF00565">
    <property type="entry name" value="SNase"/>
    <property type="match status" value="1"/>
</dbReference>
<dbReference type="GO" id="GO:0005737">
    <property type="term" value="C:cytoplasm"/>
    <property type="evidence" value="ECO:0007669"/>
    <property type="project" value="TreeGrafter"/>
</dbReference>
<evidence type="ECO:0000256" key="2">
    <source>
        <dbReference type="ARBA" id="ARBA00022759"/>
    </source>
</evidence>
<keyword evidence="2 7" id="KW-0255">Endonuclease</keyword>
<evidence type="ECO:0000313" key="7">
    <source>
        <dbReference type="EMBL" id="CAB9517611.1"/>
    </source>
</evidence>
<keyword evidence="4" id="KW-0812">Transmembrane</keyword>
<feature type="transmembrane region" description="Helical" evidence="4">
    <location>
        <begin position="81"/>
        <end position="104"/>
    </location>
</feature>
<dbReference type="GO" id="GO:0016787">
    <property type="term" value="F:hydrolase activity"/>
    <property type="evidence" value="ECO:0007669"/>
    <property type="project" value="UniProtKB-KW"/>
</dbReference>
<dbReference type="SMART" id="SM00318">
    <property type="entry name" value="SNc"/>
    <property type="match status" value="1"/>
</dbReference>
<keyword evidence="4" id="KW-1133">Transmembrane helix</keyword>
<dbReference type="InterPro" id="IPR016071">
    <property type="entry name" value="Staphylococal_nuclease_OB-fold"/>
</dbReference>
<evidence type="ECO:0000256" key="3">
    <source>
        <dbReference type="ARBA" id="ARBA00022801"/>
    </source>
</evidence>
<accession>A0A9N8EA41</accession>
<keyword evidence="1" id="KW-0540">Nuclease</keyword>